<dbReference type="Proteomes" id="UP000009045">
    <property type="component" value="Plasmid pSmeSM11d"/>
</dbReference>
<evidence type="ECO:0000313" key="2">
    <source>
        <dbReference type="EMBL" id="AEH83034.1"/>
    </source>
</evidence>
<dbReference type="InterPro" id="IPR014621">
    <property type="entry name" value="UCP036778_sugar_epimerase"/>
</dbReference>
<dbReference type="PIRSF" id="PIRSF036778">
    <property type="entry name" value="UCP036778"/>
    <property type="match status" value="1"/>
</dbReference>
<dbReference type="InterPro" id="IPR013022">
    <property type="entry name" value="Xyl_isomerase-like_TIM-brl"/>
</dbReference>
<sequence length="290" mass="31575">MEQTFRCRRISAPFPEETSDMTALPFALNHMAAPALPVDAFFSLAKSLGISMVEIRNDLAGNAIADGTPPEEVKALAEKHGLTIVSINALQRFNEWNEQRADEARELISYARDCGAKALVLVPVNDGSGKEDGVRQSNLRQALGALKPMLDAAGITGLVEPLGFEACSLCSKAEAAEAIRAVSGERSFRLVHDTFHHHLAGEDQFFPDLTGLVHISGVIDANLAVSDMRDPHRVLVDAADRLDNQGQTRRLQDQGYAGPFSFEPFAPSVHELADPADALRESMDYLRLRS</sequence>
<keyword evidence="2" id="KW-0614">Plasmid</keyword>
<evidence type="ECO:0000313" key="3">
    <source>
        <dbReference type="Proteomes" id="UP000009045"/>
    </source>
</evidence>
<dbReference type="InterPro" id="IPR036237">
    <property type="entry name" value="Xyl_isomerase-like_sf"/>
</dbReference>
<dbReference type="AlphaFoldDB" id="F7XIU6"/>
<dbReference type="HOGENOM" id="CLU_067093_0_0_5"/>
<feature type="domain" description="Xylose isomerase-like TIM barrel" evidence="1">
    <location>
        <begin position="42"/>
        <end position="287"/>
    </location>
</feature>
<dbReference type="EMBL" id="CP001832">
    <property type="protein sequence ID" value="AEH83034.1"/>
    <property type="molecule type" value="Genomic_DNA"/>
</dbReference>
<dbReference type="PATRIC" id="fig|707241.3.peg.5877"/>
<evidence type="ECO:0000259" key="1">
    <source>
        <dbReference type="Pfam" id="PF01261"/>
    </source>
</evidence>
<dbReference type="KEGG" id="smx:SM11_pD0201"/>
<dbReference type="SUPFAM" id="SSF51658">
    <property type="entry name" value="Xylose isomerase-like"/>
    <property type="match status" value="1"/>
</dbReference>
<protein>
    <submittedName>
        <fullName evidence="2">Epimerase/isomerase</fullName>
    </submittedName>
</protein>
<organism evidence="2 3">
    <name type="scientific">Sinorhizobium meliloti (strain SM11)</name>
    <dbReference type="NCBI Taxonomy" id="707241"/>
    <lineage>
        <taxon>Bacteria</taxon>
        <taxon>Pseudomonadati</taxon>
        <taxon>Pseudomonadota</taxon>
        <taxon>Alphaproteobacteria</taxon>
        <taxon>Hyphomicrobiales</taxon>
        <taxon>Rhizobiaceae</taxon>
        <taxon>Sinorhizobium/Ensifer group</taxon>
        <taxon>Sinorhizobium</taxon>
    </lineage>
</organism>
<dbReference type="Pfam" id="PF01261">
    <property type="entry name" value="AP_endonuc_2"/>
    <property type="match status" value="1"/>
</dbReference>
<gene>
    <name evidence="2" type="ordered locus">SM11_pD0201</name>
</gene>
<accession>F7XIU6</accession>
<dbReference type="PANTHER" id="PTHR12110">
    <property type="entry name" value="HYDROXYPYRUVATE ISOMERASE"/>
    <property type="match status" value="1"/>
</dbReference>
<proteinExistence type="predicted"/>
<name>F7XIU6_SINMM</name>
<dbReference type="InterPro" id="IPR050312">
    <property type="entry name" value="IolE/XylAMocC-like"/>
</dbReference>
<reference evidence="2 3" key="1">
    <citation type="journal article" date="2011" name="J. Biotechnol.">
        <title>The complete genome sequence of the dominant Sinorhizobium meliloti field isolate SM11 extends the S. meliloti pan-genome.</title>
        <authorList>
            <person name="Schneiker-Bekel S."/>
            <person name="Wibberg D."/>
            <person name="Bekel T."/>
            <person name="Blom J."/>
            <person name="Linke B."/>
            <person name="Neuweger H."/>
            <person name="Stiens M."/>
            <person name="Vorholter F.J."/>
            <person name="Weidner S."/>
            <person name="Goesmann A."/>
            <person name="Puhler A."/>
            <person name="Schluter A."/>
        </authorList>
    </citation>
    <scope>NUCLEOTIDE SEQUENCE [LARGE SCALE GENOMIC DNA]</scope>
    <source>
        <strain evidence="2 3">SM11</strain>
        <plasmid evidence="3">pSmeSM11d</plasmid>
    </source>
</reference>
<dbReference type="Gene3D" id="3.20.20.150">
    <property type="entry name" value="Divalent-metal-dependent TIM barrel enzymes"/>
    <property type="match status" value="1"/>
</dbReference>
<geneLocation type="plasmid" evidence="2 3">
    <name>pSmeSM11d</name>
</geneLocation>
<dbReference type="PANTHER" id="PTHR12110:SF48">
    <property type="entry name" value="BLL3656 PROTEIN"/>
    <property type="match status" value="1"/>
</dbReference>